<gene>
    <name evidence="1" type="ORF">PM001_LOCUS22809</name>
</gene>
<name>A0AAV1USQ0_9STRA</name>
<comment type="caution">
    <text evidence="1">The sequence shown here is derived from an EMBL/GenBank/DDBJ whole genome shotgun (WGS) entry which is preliminary data.</text>
</comment>
<organism evidence="1 2">
    <name type="scientific">Peronospora matthiolae</name>
    <dbReference type="NCBI Taxonomy" id="2874970"/>
    <lineage>
        <taxon>Eukaryota</taxon>
        <taxon>Sar</taxon>
        <taxon>Stramenopiles</taxon>
        <taxon>Oomycota</taxon>
        <taxon>Peronosporomycetes</taxon>
        <taxon>Peronosporales</taxon>
        <taxon>Peronosporaceae</taxon>
        <taxon>Peronospora</taxon>
    </lineage>
</organism>
<evidence type="ECO:0000313" key="2">
    <source>
        <dbReference type="Proteomes" id="UP001162060"/>
    </source>
</evidence>
<protein>
    <submittedName>
        <fullName evidence="1">Uncharacterized protein</fullName>
    </submittedName>
</protein>
<dbReference type="EMBL" id="CAKLBY020000227">
    <property type="protein sequence ID" value="CAK7937659.1"/>
    <property type="molecule type" value="Genomic_DNA"/>
</dbReference>
<dbReference type="Proteomes" id="UP001162060">
    <property type="component" value="Unassembled WGS sequence"/>
</dbReference>
<evidence type="ECO:0000313" key="1">
    <source>
        <dbReference type="EMBL" id="CAK7937659.1"/>
    </source>
</evidence>
<reference evidence="1" key="1">
    <citation type="submission" date="2024-01" db="EMBL/GenBank/DDBJ databases">
        <authorList>
            <person name="Webb A."/>
        </authorList>
    </citation>
    <scope>NUCLEOTIDE SEQUENCE</scope>
    <source>
        <strain evidence="1">Pm1</strain>
    </source>
</reference>
<accession>A0AAV1USQ0</accession>
<sequence>MWTALSAFEARSWCFDIKQVPPEREPPAESSLEANMWMMTAAWPFVSGY</sequence>
<proteinExistence type="predicted"/>
<dbReference type="AlphaFoldDB" id="A0AAV1USQ0"/>